<accession>A1SXX4</accession>
<dbReference type="Proteomes" id="UP000000639">
    <property type="component" value="Chromosome"/>
</dbReference>
<dbReference type="Pfam" id="PF01875">
    <property type="entry name" value="Memo"/>
    <property type="match status" value="1"/>
</dbReference>
<evidence type="ECO:0000256" key="2">
    <source>
        <dbReference type="HAMAP-Rule" id="MF_00055"/>
    </source>
</evidence>
<dbReference type="PANTHER" id="PTHR11060:SF0">
    <property type="entry name" value="PROTEIN MEMO1"/>
    <property type="match status" value="1"/>
</dbReference>
<dbReference type="PANTHER" id="PTHR11060">
    <property type="entry name" value="PROTEIN MEMO1"/>
    <property type="match status" value="1"/>
</dbReference>
<dbReference type="eggNOG" id="COG1355">
    <property type="taxonomic scope" value="Bacteria"/>
</dbReference>
<reference evidence="3 4" key="1">
    <citation type="submission" date="2007-01" db="EMBL/GenBank/DDBJ databases">
        <title>Complete sequence of Psychromonas ingrahamii 37.</title>
        <authorList>
            <consortium name="US DOE Joint Genome Institute"/>
            <person name="Copeland A."/>
            <person name="Lucas S."/>
            <person name="Lapidus A."/>
            <person name="Barry K."/>
            <person name="Detter J.C."/>
            <person name="Glavina del Rio T."/>
            <person name="Hammon N."/>
            <person name="Israni S."/>
            <person name="Dalin E."/>
            <person name="Tice H."/>
            <person name="Pitluck S."/>
            <person name="Thompson L.S."/>
            <person name="Brettin T."/>
            <person name="Bruce D."/>
            <person name="Han C."/>
            <person name="Tapia R."/>
            <person name="Schmutz J."/>
            <person name="Larimer F."/>
            <person name="Land M."/>
            <person name="Hauser L."/>
            <person name="Kyrpides N."/>
            <person name="Ivanova N."/>
            <person name="Staley J."/>
            <person name="Richardson P."/>
        </authorList>
    </citation>
    <scope>NUCLEOTIDE SEQUENCE [LARGE SCALE GENOMIC DNA]</scope>
    <source>
        <strain evidence="3 4">37</strain>
    </source>
</reference>
<protein>
    <recommendedName>
        <fullName evidence="2">MEMO1 family protein Ping_2620</fullName>
    </recommendedName>
</protein>
<gene>
    <name evidence="3" type="ordered locus">Ping_2620</name>
</gene>
<dbReference type="InterPro" id="IPR002737">
    <property type="entry name" value="MEMO1_fam"/>
</dbReference>
<dbReference type="EMBL" id="CP000510">
    <property type="protein sequence ID" value="ABM04339.1"/>
    <property type="molecule type" value="Genomic_DNA"/>
</dbReference>
<evidence type="ECO:0000256" key="1">
    <source>
        <dbReference type="ARBA" id="ARBA00006315"/>
    </source>
</evidence>
<name>A1SXX4_PSYIN</name>
<proteinExistence type="inferred from homology"/>
<dbReference type="CDD" id="cd07361">
    <property type="entry name" value="MEMO_like"/>
    <property type="match status" value="1"/>
</dbReference>
<dbReference type="NCBIfam" id="TIGR04336">
    <property type="entry name" value="AmmeMemoSam_B"/>
    <property type="match status" value="1"/>
</dbReference>
<dbReference type="HOGENOM" id="CLU_038085_2_0_6"/>
<dbReference type="STRING" id="357804.Ping_2620"/>
<keyword evidence="4" id="KW-1185">Reference proteome</keyword>
<dbReference type="AlphaFoldDB" id="A1SXX4"/>
<dbReference type="HAMAP" id="MF_00055">
    <property type="entry name" value="MEMO1"/>
    <property type="match status" value="1"/>
</dbReference>
<comment type="similarity">
    <text evidence="1 2">Belongs to the MEMO1 family.</text>
</comment>
<evidence type="ECO:0000313" key="3">
    <source>
        <dbReference type="EMBL" id="ABM04339.1"/>
    </source>
</evidence>
<dbReference type="Gene3D" id="3.40.830.10">
    <property type="entry name" value="LigB-like"/>
    <property type="match status" value="1"/>
</dbReference>
<evidence type="ECO:0000313" key="4">
    <source>
        <dbReference type="Proteomes" id="UP000000639"/>
    </source>
</evidence>
<organism evidence="3 4">
    <name type="scientific">Psychromonas ingrahamii (strain DSM 17664 / CCUG 51855 / 37)</name>
    <dbReference type="NCBI Taxonomy" id="357804"/>
    <lineage>
        <taxon>Bacteria</taxon>
        <taxon>Pseudomonadati</taxon>
        <taxon>Pseudomonadota</taxon>
        <taxon>Gammaproteobacteria</taxon>
        <taxon>Alteromonadales</taxon>
        <taxon>Psychromonadaceae</taxon>
        <taxon>Psychromonas</taxon>
    </lineage>
</organism>
<sequence length="282" mass="31207">MFDYTYQIISISFVVIREMEVCMKYRTAAVAGSFYPATADQIDQELSVFLNAPSESTTQAKALIVPHAGYCYSGAVAGYAYSYLKNIAHNINRVILLGPSHRVALQGCAISSCDFFTTPIGPIPVDKSAYTQLLDEKLVTINDQAHLLEHSLEVQLPFLQRSLQNFVLVPIVVGQCSVQHVSQILEILKVNEPGTLVVVSSDLSHYHPYQEAQLLDNRTIQHILNYEDHLSGQGACGCYAVNGLLSYAKKQHWPIKLLKKANSGDTFGSKKEVVGYASFILY</sequence>
<dbReference type="KEGG" id="pin:Ping_2620"/>